<feature type="domain" description="RiboL-PSP-HEPN" evidence="1">
    <location>
        <begin position="69"/>
        <end position="269"/>
    </location>
</feature>
<evidence type="ECO:0000313" key="3">
    <source>
        <dbReference type="Proteomes" id="UP000033935"/>
    </source>
</evidence>
<evidence type="ECO:0000313" key="2">
    <source>
        <dbReference type="EMBL" id="KKR03276.1"/>
    </source>
</evidence>
<comment type="caution">
    <text evidence="2">The sequence shown here is derived from an EMBL/GenBank/DDBJ whole genome shotgun (WGS) entry which is preliminary data.</text>
</comment>
<dbReference type="InterPro" id="IPR041519">
    <property type="entry name" value="HEPN_RiboL-PSP"/>
</dbReference>
<organism evidence="2 3">
    <name type="scientific">Candidatus Uhrbacteria bacterium GW2011_GWF2_39_13</name>
    <dbReference type="NCBI Taxonomy" id="1618995"/>
    <lineage>
        <taxon>Bacteria</taxon>
        <taxon>Candidatus Uhriibacteriota</taxon>
    </lineage>
</organism>
<proteinExistence type="predicted"/>
<gene>
    <name evidence="2" type="ORF">UT30_C0033G0002</name>
</gene>
<protein>
    <recommendedName>
        <fullName evidence="1">RiboL-PSP-HEPN domain-containing protein</fullName>
    </recommendedName>
</protein>
<dbReference type="Proteomes" id="UP000033935">
    <property type="component" value="Unassembled WGS sequence"/>
</dbReference>
<name>A0A0G0MS77_9BACT</name>
<evidence type="ECO:0000259" key="1">
    <source>
        <dbReference type="Pfam" id="PF18735"/>
    </source>
</evidence>
<reference evidence="2 3" key="1">
    <citation type="journal article" date="2015" name="Nature">
        <title>rRNA introns, odd ribosomes, and small enigmatic genomes across a large radiation of phyla.</title>
        <authorList>
            <person name="Brown C.T."/>
            <person name="Hug L.A."/>
            <person name="Thomas B.C."/>
            <person name="Sharon I."/>
            <person name="Castelle C.J."/>
            <person name="Singh A."/>
            <person name="Wilkins M.J."/>
            <person name="Williams K.H."/>
            <person name="Banfield J.F."/>
        </authorList>
    </citation>
    <scope>NUCLEOTIDE SEQUENCE [LARGE SCALE GENOMIC DNA]</scope>
</reference>
<accession>A0A0G0MS77</accession>
<dbReference type="Pfam" id="PF18735">
    <property type="entry name" value="HEPN_RiboL-PSP"/>
    <property type="match status" value="1"/>
</dbReference>
<sequence>MHVDMGRLTTQIALQINSLMECMDIVDALYNTLPLLEKLDVTSLQKSTNQLLEPVKQLLEPIKQLLEPIKQLHSHLNDFKIFHHCAAITRLYSAYETFIDKLVGEYLEQLPKLYPAYVDLPEALRTQNRNAIGKILQKWGKESWQYSQLTEKSLVEGLSKGVSGEADYYLLSHAFLIESNNYRAHVIEKIFHGIGIDKPIEYVQRSMKMQELMQSSLYFGDSIDVILNQIVSYRNNFSHSEPDNLISPKILNFYMQFLNIFCEILRERLDSELISRRISQGIGIKKYGVIIKRFKDNIVGVKGIMQTTIHENDNVVLWSNQRGLWGKIKSIELNHKTKKQLRVSSDTVFSLRLDIKAKEGNELYEFSDI</sequence>
<dbReference type="AlphaFoldDB" id="A0A0G0MS77"/>
<dbReference type="EMBL" id="LBWG01000033">
    <property type="protein sequence ID" value="KKR03276.1"/>
    <property type="molecule type" value="Genomic_DNA"/>
</dbReference>